<evidence type="ECO:0000313" key="10">
    <source>
        <dbReference type="Proteomes" id="UP000321938"/>
    </source>
</evidence>
<feature type="transmembrane region" description="Helical" evidence="6">
    <location>
        <begin position="138"/>
        <end position="158"/>
    </location>
</feature>
<organism evidence="9 10">
    <name type="scientific">Psychroserpens burtonensis</name>
    <dbReference type="NCBI Taxonomy" id="49278"/>
    <lineage>
        <taxon>Bacteria</taxon>
        <taxon>Pseudomonadati</taxon>
        <taxon>Bacteroidota</taxon>
        <taxon>Flavobacteriia</taxon>
        <taxon>Flavobacteriales</taxon>
        <taxon>Flavobacteriaceae</taxon>
        <taxon>Psychroserpens</taxon>
    </lineage>
</organism>
<dbReference type="OrthoDB" id="9807568at2"/>
<proteinExistence type="predicted"/>
<feature type="transmembrane region" description="Helical" evidence="6">
    <location>
        <begin position="35"/>
        <end position="53"/>
    </location>
</feature>
<sequence>MNSLLPILLLVPLVSLLVGFSFSNKNEKAIYRTSIISILVNFVTIISLTSYWITHDFEYIIFKGPTLYHSSEIDFSLNLFIDGYSLAYIFVATLLTGAIIVFSKNYIHREKGYKRFFNNLKFFYLGLMLVLLADNLEILFVGWEVLGVTSFFLIGFYRERYLPVKNALKVVSLYRVADIALLLGIWITHHYFGHSISFSNFEGLQNTESHVLNDAFYHFMIPSVFLIAAMVKSAQFPFSSWLPRAMEGPTTSSAIFYGSLSVHIGVFLLIRTAPFWENNLWFHFLIGGIGLITCVLATLTSRVQSSIKTQIAYSSIAQIGFMFIEVALGLYWFAIIHFTCNALFRSYQLLVSPSVLSYRIHEQLFHFIPPAAQKTEGLWNRIKLSIYVLSIKEFNLDIFMFRYLWSPLKTIGNSFKFVKSRTLIYSMAPLFILGLYTVYNQDILSLFMLKHLPEIFAGLGLMLILKSFVERDSSMVSWILIVVNQLFLSLAFGFNEEFDFNQIHIFLSGILVAGILGIWILNRLKIRGEDISLNQFHGHSYEYPRLAFLFIICCLAIAGFPITPTFIGEDLMLGHIHENQFPLLILVVLNLILDGLVIFRIYSRLFLGEHKKGYHEFAYRSS</sequence>
<dbReference type="GO" id="GO:0008137">
    <property type="term" value="F:NADH dehydrogenase (ubiquinone) activity"/>
    <property type="evidence" value="ECO:0007669"/>
    <property type="project" value="InterPro"/>
</dbReference>
<reference evidence="9 10" key="1">
    <citation type="submission" date="2019-08" db="EMBL/GenBank/DDBJ databases">
        <title>Genome of Psychroserpens burtonensis ACAM 167.</title>
        <authorList>
            <person name="Bowman J.P."/>
        </authorList>
    </citation>
    <scope>NUCLEOTIDE SEQUENCE [LARGE SCALE GENOMIC DNA]</scope>
    <source>
        <strain evidence="9 10">ACAM 167</strain>
    </source>
</reference>
<dbReference type="InterPro" id="IPR001750">
    <property type="entry name" value="ND/Mrp_TM"/>
</dbReference>
<dbReference type="GO" id="GO:0003954">
    <property type="term" value="F:NADH dehydrogenase activity"/>
    <property type="evidence" value="ECO:0007669"/>
    <property type="project" value="TreeGrafter"/>
</dbReference>
<dbReference type="GO" id="GO:0012505">
    <property type="term" value="C:endomembrane system"/>
    <property type="evidence" value="ECO:0007669"/>
    <property type="project" value="UniProtKB-SubCell"/>
</dbReference>
<feature type="transmembrane region" description="Helical" evidence="6">
    <location>
        <begin position="543"/>
        <end position="563"/>
    </location>
</feature>
<dbReference type="PRINTS" id="PR01434">
    <property type="entry name" value="NADHDHGNASE5"/>
</dbReference>
<comment type="subcellular location">
    <subcellularLocation>
        <location evidence="1">Endomembrane system</location>
        <topology evidence="1">Multi-pass membrane protein</topology>
    </subcellularLocation>
    <subcellularLocation>
        <location evidence="5">Membrane</location>
        <topology evidence="5">Multi-pass membrane protein</topology>
    </subcellularLocation>
</comment>
<dbReference type="AlphaFoldDB" id="A0A5C7B8C5"/>
<dbReference type="PANTHER" id="PTHR42829:SF2">
    <property type="entry name" value="NADH-UBIQUINONE OXIDOREDUCTASE CHAIN 5"/>
    <property type="match status" value="1"/>
</dbReference>
<comment type="caution">
    <text evidence="9">The sequence shown here is derived from an EMBL/GenBank/DDBJ whole genome shotgun (WGS) entry which is preliminary data.</text>
</comment>
<feature type="transmembrane region" description="Helical" evidence="6">
    <location>
        <begin position="476"/>
        <end position="494"/>
    </location>
</feature>
<keyword evidence="10" id="KW-1185">Reference proteome</keyword>
<evidence type="ECO:0000256" key="2">
    <source>
        <dbReference type="ARBA" id="ARBA00022692"/>
    </source>
</evidence>
<feature type="domain" description="NADH:quinone oxidoreductase/Mrp antiporter transmembrane" evidence="7">
    <location>
        <begin position="133"/>
        <end position="365"/>
    </location>
</feature>
<evidence type="ECO:0000256" key="4">
    <source>
        <dbReference type="ARBA" id="ARBA00023136"/>
    </source>
</evidence>
<dbReference type="EMBL" id="VOSB01000007">
    <property type="protein sequence ID" value="TXE18570.1"/>
    <property type="molecule type" value="Genomic_DNA"/>
</dbReference>
<dbReference type="InterPro" id="IPR001516">
    <property type="entry name" value="Proton_antipo_N"/>
</dbReference>
<name>A0A5C7B8C5_9FLAO</name>
<feature type="transmembrane region" description="Helical" evidence="6">
    <location>
        <begin position="85"/>
        <end position="103"/>
    </location>
</feature>
<evidence type="ECO:0000313" key="9">
    <source>
        <dbReference type="EMBL" id="TXE18570.1"/>
    </source>
</evidence>
<evidence type="ECO:0000259" key="7">
    <source>
        <dbReference type="Pfam" id="PF00361"/>
    </source>
</evidence>
<dbReference type="STRING" id="1123037.GCA_000425305_02017"/>
<evidence type="ECO:0000256" key="1">
    <source>
        <dbReference type="ARBA" id="ARBA00004127"/>
    </source>
</evidence>
<feature type="transmembrane region" description="Helical" evidence="6">
    <location>
        <begin position="254"/>
        <end position="274"/>
    </location>
</feature>
<evidence type="ECO:0000256" key="3">
    <source>
        <dbReference type="ARBA" id="ARBA00022989"/>
    </source>
</evidence>
<feature type="transmembrane region" description="Helical" evidence="6">
    <location>
        <begin position="311"/>
        <end position="334"/>
    </location>
</feature>
<dbReference type="Proteomes" id="UP000321938">
    <property type="component" value="Unassembled WGS sequence"/>
</dbReference>
<evidence type="ECO:0000256" key="5">
    <source>
        <dbReference type="RuleBase" id="RU000320"/>
    </source>
</evidence>
<evidence type="ECO:0008006" key="11">
    <source>
        <dbReference type="Google" id="ProtNLM"/>
    </source>
</evidence>
<dbReference type="GO" id="GO:0016020">
    <property type="term" value="C:membrane"/>
    <property type="evidence" value="ECO:0007669"/>
    <property type="project" value="UniProtKB-SubCell"/>
</dbReference>
<dbReference type="GO" id="GO:0015990">
    <property type="term" value="P:electron transport coupled proton transport"/>
    <property type="evidence" value="ECO:0007669"/>
    <property type="project" value="TreeGrafter"/>
</dbReference>
<dbReference type="Pfam" id="PF00662">
    <property type="entry name" value="Proton_antipo_N"/>
    <property type="match status" value="1"/>
</dbReference>
<keyword evidence="3 6" id="KW-1133">Transmembrane helix</keyword>
<keyword evidence="4 6" id="KW-0472">Membrane</keyword>
<feature type="transmembrane region" description="Helical" evidence="6">
    <location>
        <begin position="451"/>
        <end position="469"/>
    </location>
</feature>
<dbReference type="PANTHER" id="PTHR42829">
    <property type="entry name" value="NADH-UBIQUINONE OXIDOREDUCTASE CHAIN 5"/>
    <property type="match status" value="1"/>
</dbReference>
<feature type="domain" description="NADH-Ubiquinone oxidoreductase (complex I) chain 5 N-terminal" evidence="8">
    <location>
        <begin position="71"/>
        <end position="117"/>
    </location>
</feature>
<evidence type="ECO:0000256" key="6">
    <source>
        <dbReference type="SAM" id="Phobius"/>
    </source>
</evidence>
<gene>
    <name evidence="9" type="ORF">ES692_05880</name>
</gene>
<dbReference type="InterPro" id="IPR003945">
    <property type="entry name" value="NU5C-like"/>
</dbReference>
<feature type="transmembrane region" description="Helical" evidence="6">
    <location>
        <begin position="500"/>
        <end position="522"/>
    </location>
</feature>
<dbReference type="RefSeq" id="WP_028873690.1">
    <property type="nucleotide sequence ID" value="NZ_VOSB01000007.1"/>
</dbReference>
<feature type="transmembrane region" description="Helical" evidence="6">
    <location>
        <begin position="115"/>
        <end position="132"/>
    </location>
</feature>
<keyword evidence="2 5" id="KW-0812">Transmembrane</keyword>
<feature type="transmembrane region" description="Helical" evidence="6">
    <location>
        <begin position="280"/>
        <end position="299"/>
    </location>
</feature>
<dbReference type="Pfam" id="PF00361">
    <property type="entry name" value="Proton_antipo_M"/>
    <property type="match status" value="1"/>
</dbReference>
<evidence type="ECO:0000259" key="8">
    <source>
        <dbReference type="Pfam" id="PF00662"/>
    </source>
</evidence>
<feature type="transmembrane region" description="Helical" evidence="6">
    <location>
        <begin position="170"/>
        <end position="192"/>
    </location>
</feature>
<feature type="transmembrane region" description="Helical" evidence="6">
    <location>
        <begin position="6"/>
        <end position="23"/>
    </location>
</feature>
<protein>
    <recommendedName>
        <fullName evidence="11">NADH-quinone oxidoreductase subunit L</fullName>
    </recommendedName>
</protein>
<feature type="transmembrane region" description="Helical" evidence="6">
    <location>
        <begin position="583"/>
        <end position="602"/>
    </location>
</feature>
<dbReference type="GO" id="GO:0042773">
    <property type="term" value="P:ATP synthesis coupled electron transport"/>
    <property type="evidence" value="ECO:0007669"/>
    <property type="project" value="InterPro"/>
</dbReference>
<accession>A0A5C7B8C5</accession>
<feature type="transmembrane region" description="Helical" evidence="6">
    <location>
        <begin position="422"/>
        <end position="439"/>
    </location>
</feature>